<dbReference type="AlphaFoldDB" id="A0A940MBG8"/>
<evidence type="ECO:0000256" key="6">
    <source>
        <dbReference type="SAM" id="Phobius"/>
    </source>
</evidence>
<proteinExistence type="predicted"/>
<dbReference type="InterPro" id="IPR038766">
    <property type="entry name" value="Membrane_comp_ABC_pdt"/>
</dbReference>
<feature type="domain" description="ABC3 transporter permease C-terminal" evidence="7">
    <location>
        <begin position="672"/>
        <end position="781"/>
    </location>
</feature>
<dbReference type="GO" id="GO:0005886">
    <property type="term" value="C:plasma membrane"/>
    <property type="evidence" value="ECO:0007669"/>
    <property type="project" value="UniProtKB-SubCell"/>
</dbReference>
<keyword evidence="3 6" id="KW-0812">Transmembrane</keyword>
<feature type="transmembrane region" description="Helical" evidence="6">
    <location>
        <begin position="709"/>
        <end position="734"/>
    </location>
</feature>
<keyword evidence="5 6" id="KW-0472">Membrane</keyword>
<feature type="domain" description="ABC3 transporter permease C-terminal" evidence="7">
    <location>
        <begin position="199"/>
        <end position="315"/>
    </location>
</feature>
<feature type="transmembrane region" description="Helical" evidence="6">
    <location>
        <begin position="669"/>
        <end position="688"/>
    </location>
</feature>
<feature type="transmembrane region" description="Helical" evidence="6">
    <location>
        <begin position="363"/>
        <end position="382"/>
    </location>
</feature>
<comment type="caution">
    <text evidence="8">The sequence shown here is derived from an EMBL/GenBank/DDBJ whole genome shotgun (WGS) entry which is preliminary data.</text>
</comment>
<evidence type="ECO:0000256" key="3">
    <source>
        <dbReference type="ARBA" id="ARBA00022692"/>
    </source>
</evidence>
<feature type="transmembrane region" description="Helical" evidence="6">
    <location>
        <begin position="289"/>
        <end position="310"/>
    </location>
</feature>
<dbReference type="PANTHER" id="PTHR30287:SF2">
    <property type="entry name" value="BLL1001 PROTEIN"/>
    <property type="match status" value="1"/>
</dbReference>
<reference evidence="8" key="1">
    <citation type="submission" date="2021-03" db="EMBL/GenBank/DDBJ databases">
        <title>Whole genome sequence of Streptomyces bomunensis MMS17-BM035.</title>
        <authorList>
            <person name="Lee J.H."/>
        </authorList>
    </citation>
    <scope>NUCLEOTIDE SEQUENCE</scope>
    <source>
        <strain evidence="8">MMS17-BM035</strain>
    </source>
</reference>
<keyword evidence="9" id="KW-1185">Reference proteome</keyword>
<dbReference type="RefSeq" id="WP_209339988.1">
    <property type="nucleotide sequence ID" value="NZ_JAGIQL010000037.1"/>
</dbReference>
<feature type="transmembrane region" description="Helical" evidence="6">
    <location>
        <begin position="754"/>
        <end position="773"/>
    </location>
</feature>
<evidence type="ECO:0000313" key="9">
    <source>
        <dbReference type="Proteomes" id="UP000670475"/>
    </source>
</evidence>
<name>A0A940MBG8_9ACTN</name>
<organism evidence="8 9">
    <name type="scientific">Streptomyces montanisoli</name>
    <dbReference type="NCBI Taxonomy" id="2798581"/>
    <lineage>
        <taxon>Bacteria</taxon>
        <taxon>Bacillati</taxon>
        <taxon>Actinomycetota</taxon>
        <taxon>Actinomycetes</taxon>
        <taxon>Kitasatosporales</taxon>
        <taxon>Streptomycetaceae</taxon>
        <taxon>Streptomyces</taxon>
    </lineage>
</organism>
<keyword evidence="4 6" id="KW-1133">Transmembrane helix</keyword>
<feature type="transmembrane region" description="Helical" evidence="6">
    <location>
        <begin position="410"/>
        <end position="431"/>
    </location>
</feature>
<feature type="transmembrane region" description="Helical" evidence="6">
    <location>
        <begin position="247"/>
        <end position="269"/>
    </location>
</feature>
<dbReference type="PANTHER" id="PTHR30287">
    <property type="entry name" value="MEMBRANE COMPONENT OF PREDICTED ABC SUPERFAMILY METABOLITE UPTAKE TRANSPORTER"/>
    <property type="match status" value="1"/>
</dbReference>
<evidence type="ECO:0000256" key="1">
    <source>
        <dbReference type="ARBA" id="ARBA00004651"/>
    </source>
</evidence>
<accession>A0A940MBG8</accession>
<feature type="transmembrane region" description="Helical" evidence="6">
    <location>
        <begin position="191"/>
        <end position="215"/>
    </location>
</feature>
<feature type="transmembrane region" description="Helical" evidence="6">
    <location>
        <begin position="331"/>
        <end position="351"/>
    </location>
</feature>
<comment type="subcellular location">
    <subcellularLocation>
        <location evidence="1">Cell membrane</location>
        <topology evidence="1">Multi-pass membrane protein</topology>
    </subcellularLocation>
</comment>
<evidence type="ECO:0000256" key="5">
    <source>
        <dbReference type="ARBA" id="ARBA00023136"/>
    </source>
</evidence>
<sequence>MRALHDLALGMRFAVSGGREGRLRTGLTALGVGLGVALLLAASSVPSIIDGRMARTDARGVAATHSGGVARSDTSFLYIDASTEFHGRPVSGTLLRADGAHATPPPGVAAVPRPGDMVVSPALRDLMNAPGGTLLRRRLPFHDAGTVAGAGLLDPGELVYYAGDSDLSTDRGAHRASAYGSDDARDPLDPMLIAVIALICVVLLVPVIVFIATAVRFGGERRDRRLAVLRLVGADARATRRMAAGEALFGAGAGLAAGGAIFAVARHFAGSIRLWGMSAFPADVTPVPLLAALVVVAVLATSVGAALFALRSVSIEPLGVVREAEPRARRLWWRLAAPAAGIATLVLTHRFAGKNAALHTVPIIVGAALTLIGLVGLLPWLVEKAVVRLRGGPVPWQLATRRLQLSGGSASRAVGGITVAVAGAILLQMVFGGIQDDFAHPDDSTGAVPTSSAHRHGAPREADVTVQVSAGDMGLARRLATSLGSTRGVSGVAATVEAYATPLAGTSARPGQGGGAITTVTVGDCASLRAFARIPSCHDGDTFVSRTSAATAVDDRPGEVVALDSGDGGHGASAARFTVPYSARTVRALPGWQGESHAGVLATPAALDASTIGGAVTWARVWTDGGRSPGTVERVRTAAALADPAARVDTWVDEARDRQYASVQTGLKIGGTATMALIAAGLLVSAIEQLRERRRLLAVLVAFGTRRSTLAWSVLWQTAVPVVVGTVLAVVGGVALGKVTLDLLAEPVGSWWVFWPYASMGAAVILLVTLACMPPLWRLMRPDGLHTE</sequence>
<gene>
    <name evidence="8" type="ORF">JFN87_12030</name>
</gene>
<evidence type="ECO:0000313" key="8">
    <source>
        <dbReference type="EMBL" id="MBP0458224.1"/>
    </source>
</evidence>
<dbReference type="Proteomes" id="UP000670475">
    <property type="component" value="Unassembled WGS sequence"/>
</dbReference>
<protein>
    <submittedName>
        <fullName evidence="8">ABC transporter permease</fullName>
    </submittedName>
</protein>
<dbReference type="InterPro" id="IPR003838">
    <property type="entry name" value="ABC3_permease_C"/>
</dbReference>
<evidence type="ECO:0000256" key="4">
    <source>
        <dbReference type="ARBA" id="ARBA00022989"/>
    </source>
</evidence>
<dbReference type="Pfam" id="PF02687">
    <property type="entry name" value="FtsX"/>
    <property type="match status" value="2"/>
</dbReference>
<evidence type="ECO:0000259" key="7">
    <source>
        <dbReference type="Pfam" id="PF02687"/>
    </source>
</evidence>
<keyword evidence="2" id="KW-1003">Cell membrane</keyword>
<dbReference type="EMBL" id="JAGIQL010000037">
    <property type="protein sequence ID" value="MBP0458224.1"/>
    <property type="molecule type" value="Genomic_DNA"/>
</dbReference>
<feature type="transmembrane region" description="Helical" evidence="6">
    <location>
        <begin position="27"/>
        <end position="49"/>
    </location>
</feature>
<evidence type="ECO:0000256" key="2">
    <source>
        <dbReference type="ARBA" id="ARBA00022475"/>
    </source>
</evidence>